<feature type="compositionally biased region" description="Low complexity" evidence="1">
    <location>
        <begin position="199"/>
        <end position="209"/>
    </location>
</feature>
<evidence type="ECO:0000256" key="1">
    <source>
        <dbReference type="SAM" id="MobiDB-lite"/>
    </source>
</evidence>
<proteinExistence type="predicted"/>
<feature type="compositionally biased region" description="Polar residues" evidence="1">
    <location>
        <begin position="187"/>
        <end position="198"/>
    </location>
</feature>
<dbReference type="OrthoDB" id="4152598at2759"/>
<feature type="compositionally biased region" description="Basic and acidic residues" evidence="1">
    <location>
        <begin position="173"/>
        <end position="186"/>
    </location>
</feature>
<evidence type="ECO:0000313" key="3">
    <source>
        <dbReference type="Proteomes" id="UP000053617"/>
    </source>
</evidence>
<feature type="region of interest" description="Disordered" evidence="1">
    <location>
        <begin position="1"/>
        <end position="30"/>
    </location>
</feature>
<sequence>MSSLTASTQPQPQSQSQLTVEDNEPDISPDQHRYIRSLNESPTCYSRFFSALLIKKSMHHQFFRDLKTFREQPIIIALLEPGTKEAYRECTRAFVGSRFAHPWCRTESDFKSGWTRASWVGGTRKVSKEDKKEEERLHRLLVPIWIAFQRRMFPGIEVVQDWVEKERREYEKEKLKLAEPEAEKTAKSTQSPSSGVSKATTTNAASTTTYPELGFKTKSSKPAPATSSSKTVSKPSDSSAAVASQMFMGVAVTGFIMSDKRVRKYMKKKLKK</sequence>
<gene>
    <name evidence="2" type="ORF">Z518_09521</name>
</gene>
<dbReference type="GeneID" id="25297592"/>
<name>A0A0D2I7G9_9EURO</name>
<feature type="compositionally biased region" description="Low complexity" evidence="1">
    <location>
        <begin position="216"/>
        <end position="238"/>
    </location>
</feature>
<protein>
    <submittedName>
        <fullName evidence="2">Uncharacterized protein</fullName>
    </submittedName>
</protein>
<feature type="compositionally biased region" description="Low complexity" evidence="1">
    <location>
        <begin position="1"/>
        <end position="19"/>
    </location>
</feature>
<dbReference type="EMBL" id="KN847481">
    <property type="protein sequence ID" value="KIX01794.1"/>
    <property type="molecule type" value="Genomic_DNA"/>
</dbReference>
<dbReference type="Proteomes" id="UP000053617">
    <property type="component" value="Unassembled WGS sequence"/>
</dbReference>
<reference evidence="2 3" key="1">
    <citation type="submission" date="2015-01" db="EMBL/GenBank/DDBJ databases">
        <title>The Genome Sequence of Rhinocladiella mackenzie CBS 650.93.</title>
        <authorList>
            <consortium name="The Broad Institute Genomics Platform"/>
            <person name="Cuomo C."/>
            <person name="de Hoog S."/>
            <person name="Gorbushina A."/>
            <person name="Stielow B."/>
            <person name="Teixiera M."/>
            <person name="Abouelleil A."/>
            <person name="Chapman S.B."/>
            <person name="Priest M."/>
            <person name="Young S.K."/>
            <person name="Wortman J."/>
            <person name="Nusbaum C."/>
            <person name="Birren B."/>
        </authorList>
    </citation>
    <scope>NUCLEOTIDE SEQUENCE [LARGE SCALE GENOMIC DNA]</scope>
    <source>
        <strain evidence="2 3">CBS 650.93</strain>
    </source>
</reference>
<dbReference type="VEuPathDB" id="FungiDB:Z518_09521"/>
<feature type="region of interest" description="Disordered" evidence="1">
    <location>
        <begin position="173"/>
        <end position="238"/>
    </location>
</feature>
<dbReference type="HOGENOM" id="CLU_1038313_0_0_1"/>
<dbReference type="AlphaFoldDB" id="A0A0D2I7G9"/>
<organism evidence="2 3">
    <name type="scientific">Rhinocladiella mackenziei CBS 650.93</name>
    <dbReference type="NCBI Taxonomy" id="1442369"/>
    <lineage>
        <taxon>Eukaryota</taxon>
        <taxon>Fungi</taxon>
        <taxon>Dikarya</taxon>
        <taxon>Ascomycota</taxon>
        <taxon>Pezizomycotina</taxon>
        <taxon>Eurotiomycetes</taxon>
        <taxon>Chaetothyriomycetidae</taxon>
        <taxon>Chaetothyriales</taxon>
        <taxon>Herpotrichiellaceae</taxon>
        <taxon>Rhinocladiella</taxon>
    </lineage>
</organism>
<accession>A0A0D2I7G9</accession>
<dbReference type="RefSeq" id="XP_013268930.1">
    <property type="nucleotide sequence ID" value="XM_013413476.1"/>
</dbReference>
<evidence type="ECO:0000313" key="2">
    <source>
        <dbReference type="EMBL" id="KIX01794.1"/>
    </source>
</evidence>
<keyword evidence="3" id="KW-1185">Reference proteome</keyword>